<sequence length="138" mass="15634">MFYPALFTPAEEGGFVVTFPDIPEALTQGDTFEEAMEMAEDVLISSVEIYFDDERVFPLSRPTGIYETSVFMPESVYAKILLHNTMCEKFISKAEVSRLNNIKPPEIHRILNPRHTTRIDTIGRILVSLGRPLQLSLA</sequence>
<dbReference type="Proteomes" id="UP000509660">
    <property type="component" value="Chromosome"/>
</dbReference>
<keyword evidence="3" id="KW-1185">Reference proteome</keyword>
<evidence type="ECO:0000313" key="3">
    <source>
        <dbReference type="Proteomes" id="UP000509660"/>
    </source>
</evidence>
<gene>
    <name evidence="2" type="ORF">HV559_07890</name>
</gene>
<dbReference type="EMBL" id="CP055306">
    <property type="protein sequence ID" value="QLB40796.1"/>
    <property type="molecule type" value="Genomic_DNA"/>
</dbReference>
<dbReference type="InterPro" id="IPR035069">
    <property type="entry name" value="TTHA1013/TTHA0281-like"/>
</dbReference>
<feature type="domain" description="HicB-like antitoxin of toxin-antitoxin system" evidence="1">
    <location>
        <begin position="3"/>
        <end position="63"/>
    </location>
</feature>
<evidence type="ECO:0000259" key="1">
    <source>
        <dbReference type="Pfam" id="PF15919"/>
    </source>
</evidence>
<proteinExistence type="predicted"/>
<reference evidence="2 3" key="1">
    <citation type="submission" date="2020-06" db="EMBL/GenBank/DDBJ databases">
        <title>Mannheimia pernigra sp. nov. isolated from bovine respiratory tract.</title>
        <authorList>
            <person name="Kuhnert P."/>
            <person name="Akarsu-Egger H."/>
        </authorList>
    </citation>
    <scope>NUCLEOTIDE SEQUENCE [LARGE SCALE GENOMIC DNA]</scope>
    <source>
        <strain evidence="2 3">BNO311</strain>
    </source>
</reference>
<dbReference type="PANTHER" id="PTHR34504">
    <property type="entry name" value="ANTITOXIN HICB"/>
    <property type="match status" value="1"/>
</dbReference>
<dbReference type="SUPFAM" id="SSF143100">
    <property type="entry name" value="TTHA1013/TTHA0281-like"/>
    <property type="match status" value="1"/>
</dbReference>
<dbReference type="RefSeq" id="WP_176808256.1">
    <property type="nucleotide sequence ID" value="NZ_CP055302.1"/>
</dbReference>
<organism evidence="2 3">
    <name type="scientific">Mannheimia pernigra</name>
    <dbReference type="NCBI Taxonomy" id="111844"/>
    <lineage>
        <taxon>Bacteria</taxon>
        <taxon>Pseudomonadati</taxon>
        <taxon>Pseudomonadota</taxon>
        <taxon>Gammaproteobacteria</taxon>
        <taxon>Pasteurellales</taxon>
        <taxon>Pasteurellaceae</taxon>
        <taxon>Mannheimia</taxon>
    </lineage>
</organism>
<dbReference type="Gene3D" id="3.30.160.250">
    <property type="match status" value="1"/>
</dbReference>
<protein>
    <submittedName>
        <fullName evidence="2">Type II toxin-antitoxin system HicB family antitoxin</fullName>
    </submittedName>
</protein>
<dbReference type="PANTHER" id="PTHR34504:SF4">
    <property type="entry name" value="ANTITOXIN HICB"/>
    <property type="match status" value="1"/>
</dbReference>
<dbReference type="Pfam" id="PF15919">
    <property type="entry name" value="HicB_lk_antitox"/>
    <property type="match status" value="1"/>
</dbReference>
<dbReference type="InterPro" id="IPR031807">
    <property type="entry name" value="HicB-like"/>
</dbReference>
<evidence type="ECO:0000313" key="2">
    <source>
        <dbReference type="EMBL" id="QLB40796.1"/>
    </source>
</evidence>
<dbReference type="AlphaFoldDB" id="A0A7H8UV07"/>
<dbReference type="InterPro" id="IPR051404">
    <property type="entry name" value="TA_system_antitoxin"/>
</dbReference>
<accession>A0A7H8UV07</accession>
<name>A0A7H8UV07_9PAST</name>